<dbReference type="Proteomes" id="UP000461739">
    <property type="component" value="Unassembled WGS sequence"/>
</dbReference>
<evidence type="ECO:0000313" key="2">
    <source>
        <dbReference type="Proteomes" id="UP000461739"/>
    </source>
</evidence>
<protein>
    <submittedName>
        <fullName evidence="1">Fe3+ hydroxamate ABC transporter substrate-binding protein</fullName>
    </submittedName>
</protein>
<organism evidence="1 2">
    <name type="scientific">Bacillus cereus</name>
    <dbReference type="NCBI Taxonomy" id="1396"/>
    <lineage>
        <taxon>Bacteria</taxon>
        <taxon>Bacillati</taxon>
        <taxon>Bacillota</taxon>
        <taxon>Bacilli</taxon>
        <taxon>Bacillales</taxon>
        <taxon>Bacillaceae</taxon>
        <taxon>Bacillus</taxon>
        <taxon>Bacillus cereus group</taxon>
    </lineage>
</organism>
<accession>A0AAN5XIC9</accession>
<gene>
    <name evidence="1" type="ORF">F8165_28650</name>
</gene>
<evidence type="ECO:0000313" key="1">
    <source>
        <dbReference type="EMBL" id="KAB2446087.1"/>
    </source>
</evidence>
<proteinExistence type="predicted"/>
<sequence length="57" mass="6634">MYHVKSKPKCVSCGKDVRGGELVYVELRYPEYAGMTEIKKWLDNEGKINCKECYSKQ</sequence>
<reference evidence="1 2" key="1">
    <citation type="submission" date="2019-10" db="EMBL/GenBank/DDBJ databases">
        <title>Bacillus from the desert of Cuatro Cinegas, Coahuila.</title>
        <authorList>
            <person name="Olmedo-Alvarez G."/>
            <person name="Saldana S."/>
            <person name="Barcelo D."/>
        </authorList>
    </citation>
    <scope>NUCLEOTIDE SEQUENCE [LARGE SCALE GENOMIC DNA]</scope>
    <source>
        <strain evidence="1 2">CH316_11T</strain>
    </source>
</reference>
<dbReference type="AlphaFoldDB" id="A0AAN5XIC9"/>
<comment type="caution">
    <text evidence="1">The sequence shown here is derived from an EMBL/GenBank/DDBJ whole genome shotgun (WGS) entry which is preliminary data.</text>
</comment>
<name>A0AAN5XIC9_BACCE</name>
<dbReference type="EMBL" id="WBPI01000027">
    <property type="protein sequence ID" value="KAB2446087.1"/>
    <property type="molecule type" value="Genomic_DNA"/>
</dbReference>